<evidence type="ECO:0000313" key="9">
    <source>
        <dbReference type="Proteomes" id="UP001521785"/>
    </source>
</evidence>
<sequence length="218" mass="23862">MLSNEDAAQVAGILLIVLDIVTVAGRFYSRWCTKLGFGWDDWTILIALVAGIVPGALTMYASSVSSTGPAAASNFDPNYVFTPADILYTKITFSTSVLYFFITSITKLSILLLLHRLFSISDGFRIQLYIAQGAVVAFWISATVADLLNCNPLEWTWKNGNADPRYCINYNTFWLGTGIAESIIDLAILALPIGMVSTLHLERNKRYGVAGIFLMGGL</sequence>
<evidence type="ECO:0000313" key="8">
    <source>
        <dbReference type="EMBL" id="KAL1603466.1"/>
    </source>
</evidence>
<evidence type="ECO:0000256" key="3">
    <source>
        <dbReference type="ARBA" id="ARBA00022989"/>
    </source>
</evidence>
<name>A0ABR3RGC8_9PLEO</name>
<comment type="subcellular location">
    <subcellularLocation>
        <location evidence="1">Membrane</location>
        <topology evidence="1">Multi-pass membrane protein</topology>
    </subcellularLocation>
</comment>
<feature type="transmembrane region" description="Helical" evidence="6">
    <location>
        <begin position="173"/>
        <end position="196"/>
    </location>
</feature>
<evidence type="ECO:0000256" key="5">
    <source>
        <dbReference type="ARBA" id="ARBA00038359"/>
    </source>
</evidence>
<evidence type="ECO:0000256" key="2">
    <source>
        <dbReference type="ARBA" id="ARBA00022692"/>
    </source>
</evidence>
<evidence type="ECO:0000256" key="4">
    <source>
        <dbReference type="ARBA" id="ARBA00023136"/>
    </source>
</evidence>
<evidence type="ECO:0000256" key="6">
    <source>
        <dbReference type="SAM" id="Phobius"/>
    </source>
</evidence>
<feature type="transmembrane region" description="Helical" evidence="6">
    <location>
        <begin position="126"/>
        <end position="145"/>
    </location>
</feature>
<dbReference type="Proteomes" id="UP001521785">
    <property type="component" value="Unassembled WGS sequence"/>
</dbReference>
<dbReference type="PANTHER" id="PTHR33048">
    <property type="entry name" value="PTH11-LIKE INTEGRAL MEMBRANE PROTEIN (AFU_ORTHOLOGUE AFUA_5G11245)"/>
    <property type="match status" value="1"/>
</dbReference>
<proteinExistence type="inferred from homology"/>
<keyword evidence="3 6" id="KW-1133">Transmembrane helix</keyword>
<protein>
    <recommendedName>
        <fullName evidence="7">Rhodopsin domain-containing protein</fullName>
    </recommendedName>
</protein>
<organism evidence="8 9">
    <name type="scientific">Paraconiothyrium brasiliense</name>
    <dbReference type="NCBI Taxonomy" id="300254"/>
    <lineage>
        <taxon>Eukaryota</taxon>
        <taxon>Fungi</taxon>
        <taxon>Dikarya</taxon>
        <taxon>Ascomycota</taxon>
        <taxon>Pezizomycotina</taxon>
        <taxon>Dothideomycetes</taxon>
        <taxon>Pleosporomycetidae</taxon>
        <taxon>Pleosporales</taxon>
        <taxon>Massarineae</taxon>
        <taxon>Didymosphaeriaceae</taxon>
        <taxon>Paraconiothyrium</taxon>
    </lineage>
</organism>
<feature type="transmembrane region" description="Helical" evidence="6">
    <location>
        <begin position="6"/>
        <end position="29"/>
    </location>
</feature>
<evidence type="ECO:0000259" key="7">
    <source>
        <dbReference type="Pfam" id="PF20684"/>
    </source>
</evidence>
<keyword evidence="9" id="KW-1185">Reference proteome</keyword>
<comment type="similarity">
    <text evidence="5">Belongs to the SAT4 family.</text>
</comment>
<evidence type="ECO:0000256" key="1">
    <source>
        <dbReference type="ARBA" id="ARBA00004141"/>
    </source>
</evidence>
<comment type="caution">
    <text evidence="8">The sequence shown here is derived from an EMBL/GenBank/DDBJ whole genome shotgun (WGS) entry which is preliminary data.</text>
</comment>
<feature type="transmembrane region" description="Helical" evidence="6">
    <location>
        <begin position="97"/>
        <end position="114"/>
    </location>
</feature>
<dbReference type="EMBL" id="JAKJXO020000006">
    <property type="protein sequence ID" value="KAL1603466.1"/>
    <property type="molecule type" value="Genomic_DNA"/>
</dbReference>
<dbReference type="InterPro" id="IPR049326">
    <property type="entry name" value="Rhodopsin_dom_fungi"/>
</dbReference>
<keyword evidence="4 6" id="KW-0472">Membrane</keyword>
<reference evidence="8 9" key="1">
    <citation type="submission" date="2024-02" db="EMBL/GenBank/DDBJ databases">
        <title>De novo assembly and annotation of 12 fungi associated with fruit tree decline syndrome in Ontario, Canada.</title>
        <authorList>
            <person name="Sulman M."/>
            <person name="Ellouze W."/>
            <person name="Ilyukhin E."/>
        </authorList>
    </citation>
    <scope>NUCLEOTIDE SEQUENCE [LARGE SCALE GENOMIC DNA]</scope>
    <source>
        <strain evidence="8 9">M42-189</strain>
    </source>
</reference>
<feature type="domain" description="Rhodopsin" evidence="7">
    <location>
        <begin position="26"/>
        <end position="217"/>
    </location>
</feature>
<feature type="transmembrane region" description="Helical" evidence="6">
    <location>
        <begin position="41"/>
        <end position="61"/>
    </location>
</feature>
<keyword evidence="2 6" id="KW-0812">Transmembrane</keyword>
<dbReference type="PANTHER" id="PTHR33048:SF47">
    <property type="entry name" value="INTEGRAL MEMBRANE PROTEIN-RELATED"/>
    <property type="match status" value="1"/>
</dbReference>
<dbReference type="Pfam" id="PF20684">
    <property type="entry name" value="Fung_rhodopsin"/>
    <property type="match status" value="1"/>
</dbReference>
<gene>
    <name evidence="8" type="ORF">SLS60_005053</name>
</gene>
<accession>A0ABR3RGC8</accession>
<dbReference type="InterPro" id="IPR052337">
    <property type="entry name" value="SAT4-like"/>
</dbReference>